<keyword evidence="3" id="KW-1185">Reference proteome</keyword>
<evidence type="ECO:0000256" key="1">
    <source>
        <dbReference type="SAM" id="MobiDB-lite"/>
    </source>
</evidence>
<name>A0ABR3GMA5_9PEZI</name>
<feature type="compositionally biased region" description="Polar residues" evidence="1">
    <location>
        <begin position="101"/>
        <end position="112"/>
    </location>
</feature>
<evidence type="ECO:0000313" key="3">
    <source>
        <dbReference type="Proteomes" id="UP001447188"/>
    </source>
</evidence>
<gene>
    <name evidence="2" type="ORF">Q9L58_004042</name>
</gene>
<feature type="region of interest" description="Disordered" evidence="1">
    <location>
        <begin position="76"/>
        <end position="206"/>
    </location>
</feature>
<evidence type="ECO:0000313" key="2">
    <source>
        <dbReference type="EMBL" id="KAL0636940.1"/>
    </source>
</evidence>
<accession>A0ABR3GMA5</accession>
<dbReference type="Proteomes" id="UP001447188">
    <property type="component" value="Unassembled WGS sequence"/>
</dbReference>
<sequence length="206" mass="21723">MFPNAIAAGLQRLPVEGGGVPQHVADTCLELVGLYATPGPVIDLGDSSDLGTIVVIGPDTIIVGLPSKAAETIGLLTTGKRKREETPDDCSDGGSSAASDQTGRSNDTQLTRQLYKRVTKRRPGLLEKGQKGRKKMAEMKAMSEVGSLASSGQPGECSDIPQKRTIPQTRAATRAQAEEDAKQGGIANWQGDLAQMKRQQGGHKDC</sequence>
<protein>
    <submittedName>
        <fullName evidence="2">Uncharacterized protein</fullName>
    </submittedName>
</protein>
<reference evidence="2 3" key="1">
    <citation type="submission" date="2024-02" db="EMBL/GenBank/DDBJ databases">
        <title>Discinaceae phylogenomics.</title>
        <authorList>
            <person name="Dirks A.C."/>
            <person name="James T.Y."/>
        </authorList>
    </citation>
    <scope>NUCLEOTIDE SEQUENCE [LARGE SCALE GENOMIC DNA]</scope>
    <source>
        <strain evidence="2 3">ACD0624</strain>
    </source>
</reference>
<comment type="caution">
    <text evidence="2">The sequence shown here is derived from an EMBL/GenBank/DDBJ whole genome shotgun (WGS) entry which is preliminary data.</text>
</comment>
<dbReference type="EMBL" id="JBBBZM010000041">
    <property type="protein sequence ID" value="KAL0636940.1"/>
    <property type="molecule type" value="Genomic_DNA"/>
</dbReference>
<organism evidence="2 3">
    <name type="scientific">Discina gigas</name>
    <dbReference type="NCBI Taxonomy" id="1032678"/>
    <lineage>
        <taxon>Eukaryota</taxon>
        <taxon>Fungi</taxon>
        <taxon>Dikarya</taxon>
        <taxon>Ascomycota</taxon>
        <taxon>Pezizomycotina</taxon>
        <taxon>Pezizomycetes</taxon>
        <taxon>Pezizales</taxon>
        <taxon>Discinaceae</taxon>
        <taxon>Discina</taxon>
    </lineage>
</organism>
<feature type="compositionally biased region" description="Basic and acidic residues" evidence="1">
    <location>
        <begin position="124"/>
        <end position="138"/>
    </location>
</feature>
<feature type="compositionally biased region" description="Basic residues" evidence="1">
    <location>
        <begin position="114"/>
        <end position="123"/>
    </location>
</feature>
<proteinExistence type="predicted"/>